<keyword evidence="5" id="KW-1185">Reference proteome</keyword>
<proteinExistence type="predicted"/>
<accession>A0A8H8RVQ0</accession>
<organism evidence="4 5">
    <name type="scientific">Lachnellula occidentalis</name>
    <dbReference type="NCBI Taxonomy" id="215460"/>
    <lineage>
        <taxon>Eukaryota</taxon>
        <taxon>Fungi</taxon>
        <taxon>Dikarya</taxon>
        <taxon>Ascomycota</taxon>
        <taxon>Pezizomycotina</taxon>
        <taxon>Leotiomycetes</taxon>
        <taxon>Helotiales</taxon>
        <taxon>Lachnaceae</taxon>
        <taxon>Lachnellula</taxon>
    </lineage>
</organism>
<comment type="subcellular location">
    <subcellularLocation>
        <location evidence="1">Nucleus</location>
    </subcellularLocation>
</comment>
<evidence type="ECO:0000259" key="3">
    <source>
        <dbReference type="Pfam" id="PF13934"/>
    </source>
</evidence>
<protein>
    <submittedName>
        <fullName evidence="4">Protein ELYS</fullName>
    </submittedName>
</protein>
<feature type="domain" description="ELYS-like" evidence="3">
    <location>
        <begin position="49"/>
        <end position="264"/>
    </location>
</feature>
<evidence type="ECO:0000256" key="2">
    <source>
        <dbReference type="ARBA" id="ARBA00023242"/>
    </source>
</evidence>
<dbReference type="AlphaFoldDB" id="A0A8H8RVQ0"/>
<name>A0A8H8RVQ0_9HELO</name>
<dbReference type="OrthoDB" id="20729at2759"/>
<reference evidence="4 5" key="1">
    <citation type="submission" date="2018-05" db="EMBL/GenBank/DDBJ databases">
        <title>Genome sequencing and assembly of the regulated plant pathogen Lachnellula willkommii and related sister species for the development of diagnostic species identification markers.</title>
        <authorList>
            <person name="Giroux E."/>
            <person name="Bilodeau G."/>
        </authorList>
    </citation>
    <scope>NUCLEOTIDE SEQUENCE [LARGE SCALE GENOMIC DNA]</scope>
    <source>
        <strain evidence="4 5">CBS 160.35</strain>
    </source>
</reference>
<evidence type="ECO:0000313" key="5">
    <source>
        <dbReference type="Proteomes" id="UP000443090"/>
    </source>
</evidence>
<gene>
    <name evidence="4" type="primary">ELYS</name>
    <name evidence="4" type="ORF">LOCC1_G004925</name>
</gene>
<evidence type="ECO:0000313" key="4">
    <source>
        <dbReference type="EMBL" id="TVY42759.1"/>
    </source>
</evidence>
<keyword evidence="2" id="KW-0539">Nucleus</keyword>
<dbReference type="Proteomes" id="UP000443090">
    <property type="component" value="Unassembled WGS sequence"/>
</dbReference>
<comment type="caution">
    <text evidence="4">The sequence shown here is derived from an EMBL/GenBank/DDBJ whole genome shotgun (WGS) entry which is preliminary data.</text>
</comment>
<dbReference type="InterPro" id="IPR025151">
    <property type="entry name" value="ELYS_dom"/>
</dbReference>
<dbReference type="EMBL" id="QGMI01000312">
    <property type="protein sequence ID" value="TVY42759.1"/>
    <property type="molecule type" value="Genomic_DNA"/>
</dbReference>
<dbReference type="Pfam" id="PF13934">
    <property type="entry name" value="ELYS"/>
    <property type="match status" value="1"/>
</dbReference>
<sequence>MDLDQLPDATTIFNYQNFDEVFYFDTECSYEEDVVEEIVQNKKELEVQFIESVMKLLGIKRPSKYYPPKSNSDLRHLHKAIVESSGLEHHKISVLYYVLLNIDLPTRRRVYSTEFERKSFLPPKYSIYMKGLWHLDGQEFNKALEYLTHASLIPTFQDDIVELLVRKNELHLALAYYHTVQPVLKEARAIQSIFRAIATSSVTEAFYYSRSQPEQTRRHLFEFLISLVIHNSPKATIADRSVELVNLPFSDEEEAWFEEYLLQGDGRGLSKGKDTLMMRKIGTGKFTESLALKGANGRAIGGLDWRTLSESIRDGLGPRS</sequence>
<dbReference type="GO" id="GO:0005634">
    <property type="term" value="C:nucleus"/>
    <property type="evidence" value="ECO:0007669"/>
    <property type="project" value="UniProtKB-SubCell"/>
</dbReference>
<evidence type="ECO:0000256" key="1">
    <source>
        <dbReference type="ARBA" id="ARBA00004123"/>
    </source>
</evidence>